<name>A0A0P9FKG5_9CHLR</name>
<dbReference type="Proteomes" id="UP000050509">
    <property type="component" value="Unassembled WGS sequence"/>
</dbReference>
<feature type="domain" description="4-vinyl reductase 4VR" evidence="1">
    <location>
        <begin position="89"/>
        <end position="150"/>
    </location>
</feature>
<proteinExistence type="predicted"/>
<dbReference type="InterPro" id="IPR024096">
    <property type="entry name" value="NO_sig/Golgi_transp_ligand-bd"/>
</dbReference>
<accession>A0A0P9FKG5</accession>
<dbReference type="SMART" id="SM00989">
    <property type="entry name" value="V4R"/>
    <property type="match status" value="1"/>
</dbReference>
<organism evidence="2 3">
    <name type="scientific">Kouleothrix aurantiaca</name>
    <dbReference type="NCBI Taxonomy" id="186479"/>
    <lineage>
        <taxon>Bacteria</taxon>
        <taxon>Bacillati</taxon>
        <taxon>Chloroflexota</taxon>
        <taxon>Chloroflexia</taxon>
        <taxon>Chloroflexales</taxon>
        <taxon>Roseiflexineae</taxon>
        <taxon>Roseiflexaceae</taxon>
        <taxon>Kouleothrix</taxon>
    </lineage>
</organism>
<evidence type="ECO:0000259" key="1">
    <source>
        <dbReference type="SMART" id="SM00989"/>
    </source>
</evidence>
<dbReference type="Gene3D" id="3.30.1380.20">
    <property type="entry name" value="Trafficking protein particle complex subunit 3"/>
    <property type="match status" value="1"/>
</dbReference>
<dbReference type="SUPFAM" id="SSF111126">
    <property type="entry name" value="Ligand-binding domain in the NO signalling and Golgi transport"/>
    <property type="match status" value="1"/>
</dbReference>
<dbReference type="AlphaFoldDB" id="A0A0P9FKG5"/>
<reference evidence="2 3" key="1">
    <citation type="submission" date="2015-09" db="EMBL/GenBank/DDBJ databases">
        <title>Draft genome sequence of Kouleothrix aurantiaca JCM 19913.</title>
        <authorList>
            <person name="Hemp J."/>
        </authorList>
    </citation>
    <scope>NUCLEOTIDE SEQUENCE [LARGE SCALE GENOMIC DNA]</scope>
    <source>
        <strain evidence="2 3">COM-B</strain>
    </source>
</reference>
<sequence length="153" mass="15814">MAGDERATLGQFMNLACFQYLRVGTEEVAGRAPIVAAGRKRGYDLVESLGLLGTTQDAATIQRTLAAALGADGTRLCVVNSIAPSDSGGYTVHIREGACTTGQESSEPLCAFTMGVFVGALHGITGAQMRGTESVCSACGAEACVYQIEPVTF</sequence>
<keyword evidence="3" id="KW-1185">Reference proteome</keyword>
<evidence type="ECO:0000313" key="2">
    <source>
        <dbReference type="EMBL" id="KPV53695.1"/>
    </source>
</evidence>
<comment type="caution">
    <text evidence="2">The sequence shown here is derived from an EMBL/GenBank/DDBJ whole genome shotgun (WGS) entry which is preliminary data.</text>
</comment>
<evidence type="ECO:0000313" key="3">
    <source>
        <dbReference type="Proteomes" id="UP000050509"/>
    </source>
</evidence>
<protein>
    <recommendedName>
        <fullName evidence="1">4-vinyl reductase 4VR domain-containing protein</fullName>
    </recommendedName>
</protein>
<dbReference type="Pfam" id="PF02830">
    <property type="entry name" value="V4R"/>
    <property type="match status" value="1"/>
</dbReference>
<gene>
    <name evidence="2" type="ORF">SE17_08135</name>
</gene>
<dbReference type="EMBL" id="LJCR01000200">
    <property type="protein sequence ID" value="KPV53695.1"/>
    <property type="molecule type" value="Genomic_DNA"/>
</dbReference>
<dbReference type="InterPro" id="IPR004096">
    <property type="entry name" value="V4R"/>
</dbReference>